<name>A0A2K8SF40_9MOLU</name>
<dbReference type="Proteomes" id="UP000231823">
    <property type="component" value="Chromosome"/>
</dbReference>
<evidence type="ECO:0000313" key="2">
    <source>
        <dbReference type="Proteomes" id="UP000231823"/>
    </source>
</evidence>
<evidence type="ECO:0000313" key="1">
    <source>
        <dbReference type="EMBL" id="AUB32043.1"/>
    </source>
</evidence>
<dbReference type="OrthoDB" id="389312at2"/>
<dbReference type="RefSeq" id="WP_100916995.1">
    <property type="nucleotide sequence ID" value="NZ_CP025057.1"/>
</dbReference>
<protein>
    <submittedName>
        <fullName evidence="1">Uncharacterized protein</fullName>
    </submittedName>
</protein>
<dbReference type="AlphaFoldDB" id="A0A2K8SF40"/>
<reference evidence="1 2" key="1">
    <citation type="submission" date="2017-12" db="EMBL/GenBank/DDBJ databases">
        <title>Complete genome sequence of Spiroplasma floricola 23-6 (ATCC 29989).</title>
        <authorList>
            <person name="Tsai Y.-M."/>
            <person name="Wu P.-S."/>
            <person name="Lo W.-S."/>
            <person name="Kuo C.-H."/>
        </authorList>
    </citation>
    <scope>NUCLEOTIDE SEQUENCE [LARGE SCALE GENOMIC DNA]</scope>
    <source>
        <strain evidence="1 2">23-6</strain>
    </source>
</reference>
<organism evidence="1 2">
    <name type="scientific">Spiroplasma floricola 23-6</name>
    <dbReference type="NCBI Taxonomy" id="1336749"/>
    <lineage>
        <taxon>Bacteria</taxon>
        <taxon>Bacillati</taxon>
        <taxon>Mycoplasmatota</taxon>
        <taxon>Mollicutes</taxon>
        <taxon>Entomoplasmatales</taxon>
        <taxon>Spiroplasmataceae</taxon>
        <taxon>Spiroplasma</taxon>
    </lineage>
</organism>
<gene>
    <name evidence="1" type="ORF">SFLOR_v1c09950</name>
</gene>
<keyword evidence="2" id="KW-1185">Reference proteome</keyword>
<accession>A0A2K8SF40</accession>
<sequence length="119" mass="14307">MGSENQKVWLLNHWFKGWNSNKTAFAIQSPWNTNGLIWIYKNYYLSSKYKNRFGIEVNIVNFKTKEIHYYQEIIYSLGEKQVNLISGKILANFFEELNNKNSQEYREFVTKFIGEKIYD</sequence>
<proteinExistence type="predicted"/>
<dbReference type="KEGG" id="sfz:SFLOR_v1c09950"/>
<dbReference type="EMBL" id="CP025057">
    <property type="protein sequence ID" value="AUB32043.1"/>
    <property type="molecule type" value="Genomic_DNA"/>
</dbReference>